<name>A0ABW1JPZ1_9NOCA</name>
<organism evidence="2 3">
    <name type="scientific">Nocardia lasii</name>
    <dbReference type="NCBI Taxonomy" id="1616107"/>
    <lineage>
        <taxon>Bacteria</taxon>
        <taxon>Bacillati</taxon>
        <taxon>Actinomycetota</taxon>
        <taxon>Actinomycetes</taxon>
        <taxon>Mycobacteriales</taxon>
        <taxon>Nocardiaceae</taxon>
        <taxon>Nocardia</taxon>
    </lineage>
</organism>
<protein>
    <submittedName>
        <fullName evidence="2">YbaB/EbfC family nucleoid-associated protein</fullName>
    </submittedName>
</protein>
<evidence type="ECO:0000313" key="3">
    <source>
        <dbReference type="Proteomes" id="UP001596223"/>
    </source>
</evidence>
<evidence type="ECO:0000256" key="1">
    <source>
        <dbReference type="SAM" id="MobiDB-lite"/>
    </source>
</evidence>
<dbReference type="Proteomes" id="UP001596223">
    <property type="component" value="Unassembled WGS sequence"/>
</dbReference>
<evidence type="ECO:0000313" key="2">
    <source>
        <dbReference type="EMBL" id="MFC6011526.1"/>
    </source>
</evidence>
<keyword evidence="3" id="KW-1185">Reference proteome</keyword>
<comment type="caution">
    <text evidence="2">The sequence shown here is derived from an EMBL/GenBank/DDBJ whole genome shotgun (WGS) entry which is preliminary data.</text>
</comment>
<feature type="compositionally biased region" description="Polar residues" evidence="1">
    <location>
        <begin position="48"/>
        <end position="60"/>
    </location>
</feature>
<sequence length="154" mass="16888">MAKEIGILCMATQGWYNHYDDPDEFWDEAPLRAVQPIPNRSDGRGPEATTSTRNAYSSPTPDEPIRGPSESAAPVVASRYVVEAAVARYTSTSRDGLATATVSSDGSVRDIYLPKGFGNRNLPDWQFSNEVDFIARAIVQAVNMAKERAEYGLE</sequence>
<feature type="region of interest" description="Disordered" evidence="1">
    <location>
        <begin position="31"/>
        <end position="72"/>
    </location>
</feature>
<accession>A0ABW1JPZ1</accession>
<reference evidence="3" key="1">
    <citation type="journal article" date="2019" name="Int. J. Syst. Evol. Microbiol.">
        <title>The Global Catalogue of Microorganisms (GCM) 10K type strain sequencing project: providing services to taxonomists for standard genome sequencing and annotation.</title>
        <authorList>
            <consortium name="The Broad Institute Genomics Platform"/>
            <consortium name="The Broad Institute Genome Sequencing Center for Infectious Disease"/>
            <person name="Wu L."/>
            <person name="Ma J."/>
        </authorList>
    </citation>
    <scope>NUCLEOTIDE SEQUENCE [LARGE SCALE GENOMIC DNA]</scope>
    <source>
        <strain evidence="3">CCUG 36956</strain>
    </source>
</reference>
<proteinExistence type="predicted"/>
<gene>
    <name evidence="2" type="ORF">ACFP3H_10730</name>
</gene>
<dbReference type="RefSeq" id="WP_378603362.1">
    <property type="nucleotide sequence ID" value="NZ_JBHSQN010000005.1"/>
</dbReference>
<dbReference type="EMBL" id="JBHSQN010000005">
    <property type="protein sequence ID" value="MFC6011526.1"/>
    <property type="molecule type" value="Genomic_DNA"/>
</dbReference>